<name>A0A8S5V2G9_9CAUD</name>
<sequence length="181" mass="21213">MENTFEEYSVKTRCAKQKQFSVSNSHGSFEFYNYIAHNKLNKFKQDRGRTMRTIRNVGNYIRDYVAAGKEIVLPYGLGSLILKASDSAVLSQDGEVKIRSSVNWYETLKLWFEDDEARENKVLVKYTSPKTFIPMWEKSKLYKNVSFYKFYFNRILKAKIKDNIKNGVVCDAPLRYHSDGR</sequence>
<proteinExistence type="predicted"/>
<protein>
    <submittedName>
        <fullName evidence="1">Uncharacterized protein</fullName>
    </submittedName>
</protein>
<accession>A0A8S5V2G9</accession>
<evidence type="ECO:0000313" key="1">
    <source>
        <dbReference type="EMBL" id="DAG00913.1"/>
    </source>
</evidence>
<reference evidence="1" key="1">
    <citation type="journal article" date="2021" name="Proc. Natl. Acad. Sci. U.S.A.">
        <title>A Catalog of Tens of Thousands of Viruses from Human Metagenomes Reveals Hidden Associations with Chronic Diseases.</title>
        <authorList>
            <person name="Tisza M.J."/>
            <person name="Buck C.B."/>
        </authorList>
    </citation>
    <scope>NUCLEOTIDE SEQUENCE</scope>
    <source>
        <strain evidence="1">CtelJ1</strain>
    </source>
</reference>
<organism evidence="1">
    <name type="scientific">CrAss-like virus sp. ctelJ1</name>
    <dbReference type="NCBI Taxonomy" id="2825838"/>
    <lineage>
        <taxon>Viruses</taxon>
        <taxon>Duplodnaviria</taxon>
        <taxon>Heunggongvirae</taxon>
        <taxon>Uroviricota</taxon>
        <taxon>Caudoviricetes</taxon>
        <taxon>Crassvirales</taxon>
    </lineage>
</organism>
<dbReference type="EMBL" id="BK016184">
    <property type="protein sequence ID" value="DAG00913.1"/>
    <property type="molecule type" value="Genomic_DNA"/>
</dbReference>